<dbReference type="Proteomes" id="UP000222913">
    <property type="component" value="Unassembled WGS sequence"/>
</dbReference>
<evidence type="ECO:0000256" key="5">
    <source>
        <dbReference type="ARBA" id="ARBA00023002"/>
    </source>
</evidence>
<evidence type="ECO:0000256" key="7">
    <source>
        <dbReference type="ARBA" id="ARBA00023098"/>
    </source>
</evidence>
<keyword evidence="4" id="KW-0521">NADP</keyword>
<evidence type="ECO:0000256" key="9">
    <source>
        <dbReference type="ARBA" id="ARBA00023264"/>
    </source>
</evidence>
<protein>
    <submittedName>
        <fullName evidence="12">Glycerol dehydrogenase</fullName>
    </submittedName>
</protein>
<dbReference type="PIRSF" id="PIRSF000112">
    <property type="entry name" value="Glycerol_dehydrogenase"/>
    <property type="match status" value="1"/>
</dbReference>
<dbReference type="GO" id="GO:0046872">
    <property type="term" value="F:metal ion binding"/>
    <property type="evidence" value="ECO:0007669"/>
    <property type="project" value="UniProtKB-KW"/>
</dbReference>
<dbReference type="EMBL" id="PEBM01000048">
    <property type="protein sequence ID" value="PHV56260.1"/>
    <property type="molecule type" value="Genomic_DNA"/>
</dbReference>
<evidence type="ECO:0000256" key="6">
    <source>
        <dbReference type="ARBA" id="ARBA00023027"/>
    </source>
</evidence>
<evidence type="ECO:0000256" key="8">
    <source>
        <dbReference type="ARBA" id="ARBA00023209"/>
    </source>
</evidence>
<organism evidence="12 13">
    <name type="scientific">Streptococcus macedonicus</name>
    <name type="common">Streptococcus gallolyticus macedonicus</name>
    <dbReference type="NCBI Taxonomy" id="59310"/>
    <lineage>
        <taxon>Bacteria</taxon>
        <taxon>Bacillati</taxon>
        <taxon>Bacillota</taxon>
        <taxon>Bacilli</taxon>
        <taxon>Lactobacillales</taxon>
        <taxon>Streptococcaceae</taxon>
        <taxon>Streptococcus</taxon>
    </lineage>
</organism>
<dbReference type="InterPro" id="IPR016205">
    <property type="entry name" value="Glycerol_DH"/>
</dbReference>
<dbReference type="PANTHER" id="PTHR43616:SF5">
    <property type="entry name" value="GLYCEROL DEHYDROGENASE 1"/>
    <property type="match status" value="1"/>
</dbReference>
<evidence type="ECO:0000256" key="3">
    <source>
        <dbReference type="ARBA" id="ARBA00022723"/>
    </source>
</evidence>
<dbReference type="GO" id="GO:0016614">
    <property type="term" value="F:oxidoreductase activity, acting on CH-OH group of donors"/>
    <property type="evidence" value="ECO:0007669"/>
    <property type="project" value="InterPro"/>
</dbReference>
<feature type="binding site" evidence="11">
    <location>
        <position position="125"/>
    </location>
    <ligand>
        <name>NAD(+)</name>
        <dbReference type="ChEBI" id="CHEBI:57540"/>
    </ligand>
</feature>
<dbReference type="AlphaFoldDB" id="A0A2G3NRT0"/>
<feature type="binding site" evidence="11">
    <location>
        <position position="131"/>
    </location>
    <ligand>
        <name>NAD(+)</name>
        <dbReference type="ChEBI" id="CHEBI:57540"/>
    </ligand>
</feature>
<evidence type="ECO:0000256" key="4">
    <source>
        <dbReference type="ARBA" id="ARBA00022857"/>
    </source>
</evidence>
<dbReference type="Gene3D" id="1.20.1090.10">
    <property type="entry name" value="Dehydroquinate synthase-like - alpha domain"/>
    <property type="match status" value="1"/>
</dbReference>
<dbReference type="CDD" id="cd08171">
    <property type="entry name" value="GlyDH-like"/>
    <property type="match status" value="1"/>
</dbReference>
<evidence type="ECO:0000313" key="13">
    <source>
        <dbReference type="Proteomes" id="UP000222913"/>
    </source>
</evidence>
<keyword evidence="5" id="KW-0560">Oxidoreductase</keyword>
<reference evidence="12 13" key="1">
    <citation type="submission" date="2017-10" db="EMBL/GenBank/DDBJ databases">
        <title>Whole-genome sequence of three Streptococcus macedonicus strains isolated from Italian cheeses of the Veneto region.</title>
        <authorList>
            <person name="Treu L."/>
            <person name="De Diego-Diaz B."/>
            <person name="Papadimitriou K."/>
            <person name="Tsakalidou E."/>
            <person name="Corich V."/>
            <person name="Giacomini A."/>
        </authorList>
    </citation>
    <scope>NUCLEOTIDE SEQUENCE [LARGE SCALE GENOMIC DNA]</scope>
    <source>
        <strain evidence="12 13">27MV</strain>
    </source>
</reference>
<feature type="binding site" evidence="10">
    <location>
        <position position="170"/>
    </location>
    <ligand>
        <name>glycerol</name>
        <dbReference type="ChEBI" id="CHEBI:17754"/>
    </ligand>
</feature>
<evidence type="ECO:0000256" key="2">
    <source>
        <dbReference type="ARBA" id="ARBA00022516"/>
    </source>
</evidence>
<dbReference type="Pfam" id="PF13685">
    <property type="entry name" value="Fe-ADH_2"/>
    <property type="match status" value="1"/>
</dbReference>
<dbReference type="InterPro" id="IPR032837">
    <property type="entry name" value="G1PDH"/>
</dbReference>
<dbReference type="SUPFAM" id="SSF56796">
    <property type="entry name" value="Dehydroquinate synthase-like"/>
    <property type="match status" value="1"/>
</dbReference>
<keyword evidence="10" id="KW-0862">Zinc</keyword>
<dbReference type="Gene3D" id="3.40.50.1970">
    <property type="match status" value="1"/>
</dbReference>
<dbReference type="GO" id="GO:0008654">
    <property type="term" value="P:phospholipid biosynthetic process"/>
    <property type="evidence" value="ECO:0007669"/>
    <property type="project" value="UniProtKB-KW"/>
</dbReference>
<dbReference type="PANTHER" id="PTHR43616">
    <property type="entry name" value="GLYCEROL DEHYDROGENASE"/>
    <property type="match status" value="1"/>
</dbReference>
<feature type="binding site" evidence="10">
    <location>
        <position position="261"/>
    </location>
    <ligand>
        <name>glycerol</name>
        <dbReference type="ChEBI" id="CHEBI:17754"/>
    </ligand>
</feature>
<dbReference type="RefSeq" id="WP_099390724.1">
    <property type="nucleotide sequence ID" value="NZ_PEBM01000048.1"/>
</dbReference>
<evidence type="ECO:0000256" key="11">
    <source>
        <dbReference type="PIRSR" id="PIRSR000112-3"/>
    </source>
</evidence>
<name>A0A2G3NRT0_STRMC</name>
<feature type="binding site" evidence="11">
    <location>
        <begin position="94"/>
        <end position="98"/>
    </location>
    <ligand>
        <name>NAD(+)</name>
        <dbReference type="ChEBI" id="CHEBI:57540"/>
    </ligand>
</feature>
<accession>A0A2G3NRT0</accession>
<evidence type="ECO:0000256" key="10">
    <source>
        <dbReference type="PIRSR" id="PIRSR000112-1"/>
    </source>
</evidence>
<gene>
    <name evidence="12" type="ORF">CS010_08390</name>
</gene>
<sequence>MTTTIMSNYSYGVDAYKELPDVLKKYDFKKIAFIGGENALASAEKEVRQVLEGTSYDILTSLVYGENSTLATIKRLAADENVQKADVIFGFGGGRALDTTKMVAKTLDKPVFTFPTICSNCSAGTAIAVVYNEDHSVNSYGYPDAPLHIFINTRIIAEAPTKYFWAGIADGISKAPEVEHASDEALKKGQILSHTATLGRAIALSSKEAFYRYGEEAMKDVESSRASKAVEEIALDIIVSTGYASNLVNQPDFYYNSAHAHAFYNATMSIPRQGEYLHGVVVSFGVLVLHAYYDEMDELTQVAEFNRKLGLPVTLEDLGLEEKDVPEIVEVAMTTNEYKNTPFDPEKYKQAILIADQLGRK</sequence>
<feature type="binding site" evidence="10">
    <location>
        <position position="278"/>
    </location>
    <ligand>
        <name>glycerol</name>
        <dbReference type="ChEBI" id="CHEBI:17754"/>
    </ligand>
</feature>
<comment type="cofactor">
    <cofactor evidence="10">
        <name>Zn(2+)</name>
        <dbReference type="ChEBI" id="CHEBI:29105"/>
    </cofactor>
    <text evidence="10">Binds 1 zinc ion per subunit.</text>
</comment>
<keyword evidence="8" id="KW-0594">Phospholipid biosynthesis</keyword>
<keyword evidence="3 10" id="KW-0479">Metal-binding</keyword>
<evidence type="ECO:0000313" key="12">
    <source>
        <dbReference type="EMBL" id="PHV56260.1"/>
    </source>
</evidence>
<proteinExistence type="predicted"/>
<keyword evidence="9" id="KW-1208">Phospholipid metabolism</keyword>
<keyword evidence="2" id="KW-0444">Lipid biosynthesis</keyword>
<feature type="binding site" evidence="11">
    <location>
        <begin position="116"/>
        <end position="119"/>
    </location>
    <ligand>
        <name>NAD(+)</name>
        <dbReference type="ChEBI" id="CHEBI:57540"/>
    </ligand>
</feature>
<keyword evidence="1" id="KW-0963">Cytoplasm</keyword>
<keyword evidence="6 11" id="KW-0520">NAD</keyword>
<comment type="caution">
    <text evidence="12">The sequence shown here is derived from an EMBL/GenBank/DDBJ whole genome shotgun (WGS) entry which is preliminary data.</text>
</comment>
<keyword evidence="7" id="KW-0443">Lipid metabolism</keyword>
<evidence type="ECO:0000256" key="1">
    <source>
        <dbReference type="ARBA" id="ARBA00022490"/>
    </source>
</evidence>